<sequence length="149" mass="16646">MARRKGKSKQSGKGKSKRSGKGKSKRSGKARKRGMGGGDGSDSVIEGFVEQEQMMLSKIESMESQLKAMEKRIKRAEGGIDPDTQLYLETKLKKALEQEEALELRVEALAQRIDHLDDGSLRRKRNSRSSKGKTKAKAKTKGKTKLRKR</sequence>
<feature type="compositionally biased region" description="Basic residues" evidence="2">
    <location>
        <begin position="122"/>
        <end position="149"/>
    </location>
</feature>
<dbReference type="Proteomes" id="UP000054408">
    <property type="component" value="Unassembled WGS sequence"/>
</dbReference>
<gene>
    <name evidence="3" type="ORF">AMSG_10020</name>
</gene>
<dbReference type="AlphaFoldDB" id="A0A0L0DS16"/>
<keyword evidence="4" id="KW-1185">Reference proteome</keyword>
<evidence type="ECO:0000256" key="2">
    <source>
        <dbReference type="SAM" id="MobiDB-lite"/>
    </source>
</evidence>
<feature type="coiled-coil region" evidence="1">
    <location>
        <begin position="52"/>
        <end position="112"/>
    </location>
</feature>
<feature type="compositionally biased region" description="Basic residues" evidence="2">
    <location>
        <begin position="1"/>
        <end position="34"/>
    </location>
</feature>
<proteinExistence type="predicted"/>
<feature type="region of interest" description="Disordered" evidence="2">
    <location>
        <begin position="1"/>
        <end position="47"/>
    </location>
</feature>
<evidence type="ECO:0000313" key="4">
    <source>
        <dbReference type="Proteomes" id="UP000054408"/>
    </source>
</evidence>
<name>A0A0L0DS16_THETB</name>
<feature type="region of interest" description="Disordered" evidence="2">
    <location>
        <begin position="113"/>
        <end position="149"/>
    </location>
</feature>
<organism evidence="3 4">
    <name type="scientific">Thecamonas trahens ATCC 50062</name>
    <dbReference type="NCBI Taxonomy" id="461836"/>
    <lineage>
        <taxon>Eukaryota</taxon>
        <taxon>Apusozoa</taxon>
        <taxon>Apusomonadida</taxon>
        <taxon>Apusomonadidae</taxon>
        <taxon>Thecamonas</taxon>
    </lineage>
</organism>
<dbReference type="RefSeq" id="XP_013753866.1">
    <property type="nucleotide sequence ID" value="XM_013898412.1"/>
</dbReference>
<keyword evidence="1" id="KW-0175">Coiled coil</keyword>
<dbReference type="EMBL" id="GL349487">
    <property type="protein sequence ID" value="KNC54228.1"/>
    <property type="molecule type" value="Genomic_DNA"/>
</dbReference>
<reference evidence="3 4" key="1">
    <citation type="submission" date="2010-05" db="EMBL/GenBank/DDBJ databases">
        <title>The Genome Sequence of Thecamonas trahens ATCC 50062.</title>
        <authorList>
            <consortium name="The Broad Institute Genome Sequencing Platform"/>
            <person name="Russ C."/>
            <person name="Cuomo C."/>
            <person name="Shea T."/>
            <person name="Young S.K."/>
            <person name="Zeng Q."/>
            <person name="Koehrsen M."/>
            <person name="Haas B."/>
            <person name="Borodovsky M."/>
            <person name="Guigo R."/>
            <person name="Alvarado L."/>
            <person name="Berlin A."/>
            <person name="Bochicchio J."/>
            <person name="Borenstein D."/>
            <person name="Chapman S."/>
            <person name="Chen Z."/>
            <person name="Freedman E."/>
            <person name="Gellesch M."/>
            <person name="Goldberg J."/>
            <person name="Griggs A."/>
            <person name="Gujja S."/>
            <person name="Heilman E."/>
            <person name="Heiman D."/>
            <person name="Hepburn T."/>
            <person name="Howarth C."/>
            <person name="Jen D."/>
            <person name="Larson L."/>
            <person name="Mehta T."/>
            <person name="Park D."/>
            <person name="Pearson M."/>
            <person name="Roberts A."/>
            <person name="Saif S."/>
            <person name="Shenoy N."/>
            <person name="Sisk P."/>
            <person name="Stolte C."/>
            <person name="Sykes S."/>
            <person name="Thomson T."/>
            <person name="Walk T."/>
            <person name="White J."/>
            <person name="Yandava C."/>
            <person name="Burger G."/>
            <person name="Gray M.W."/>
            <person name="Holland P.W.H."/>
            <person name="King N."/>
            <person name="Lang F.B.F."/>
            <person name="Roger A.J."/>
            <person name="Ruiz-Trillo I."/>
            <person name="Lander E."/>
            <person name="Nusbaum C."/>
        </authorList>
    </citation>
    <scope>NUCLEOTIDE SEQUENCE [LARGE SCALE GENOMIC DNA]</scope>
    <source>
        <strain evidence="3 4">ATCC 50062</strain>
    </source>
</reference>
<dbReference type="GeneID" id="25568352"/>
<protein>
    <submittedName>
        <fullName evidence="3">Uncharacterized protein</fullName>
    </submittedName>
</protein>
<evidence type="ECO:0000313" key="3">
    <source>
        <dbReference type="EMBL" id="KNC54228.1"/>
    </source>
</evidence>
<accession>A0A0L0DS16</accession>
<evidence type="ECO:0000256" key="1">
    <source>
        <dbReference type="SAM" id="Coils"/>
    </source>
</evidence>